<sequence length="89" mass="9887">MHPLATEVKGRGCLVIGGHGIFSRHVEKILQQARIKISTKLYTHMPVHTNIESPLSGAAELHNLLTKTQQEERKQVSGPCRGIESYCLI</sequence>
<proteinExistence type="predicted"/>
<evidence type="ECO:0000313" key="1">
    <source>
        <dbReference type="EMBL" id="KAE8161404.1"/>
    </source>
</evidence>
<accession>A0A5N6US66</accession>
<dbReference type="Proteomes" id="UP000326950">
    <property type="component" value="Unassembled WGS sequence"/>
</dbReference>
<keyword evidence="2" id="KW-1185">Reference proteome</keyword>
<dbReference type="EMBL" id="ML738642">
    <property type="protein sequence ID" value="KAE8161404.1"/>
    <property type="molecule type" value="Genomic_DNA"/>
</dbReference>
<dbReference type="AlphaFoldDB" id="A0A5N6US66"/>
<name>A0A5N6US66_ASPTM</name>
<reference evidence="1 2" key="1">
    <citation type="submission" date="2019-04" db="EMBL/GenBank/DDBJ databases">
        <title>Friends and foes A comparative genomics study of 23 Aspergillus species from section Flavi.</title>
        <authorList>
            <consortium name="DOE Joint Genome Institute"/>
            <person name="Kjaerbolling I."/>
            <person name="Vesth T."/>
            <person name="Frisvad J.C."/>
            <person name="Nybo J.L."/>
            <person name="Theobald S."/>
            <person name="Kildgaard S."/>
            <person name="Isbrandt T."/>
            <person name="Kuo A."/>
            <person name="Sato A."/>
            <person name="Lyhne E.K."/>
            <person name="Kogle M.E."/>
            <person name="Wiebenga A."/>
            <person name="Kun R.S."/>
            <person name="Lubbers R.J."/>
            <person name="Makela M.R."/>
            <person name="Barry K."/>
            <person name="Chovatia M."/>
            <person name="Clum A."/>
            <person name="Daum C."/>
            <person name="Haridas S."/>
            <person name="He G."/>
            <person name="LaButti K."/>
            <person name="Lipzen A."/>
            <person name="Mondo S."/>
            <person name="Riley R."/>
            <person name="Salamov A."/>
            <person name="Simmons B.A."/>
            <person name="Magnuson J.K."/>
            <person name="Henrissat B."/>
            <person name="Mortensen U.H."/>
            <person name="Larsen T.O."/>
            <person name="Devries R.P."/>
            <person name="Grigoriev I.V."/>
            <person name="Machida M."/>
            <person name="Baker S.E."/>
            <person name="Andersen M.R."/>
        </authorList>
    </citation>
    <scope>NUCLEOTIDE SEQUENCE [LARGE SCALE GENOMIC DNA]</scope>
    <source>
        <strain evidence="1 2">CBS 117626</strain>
    </source>
</reference>
<protein>
    <submittedName>
        <fullName evidence="1">Uncharacterized protein</fullName>
    </submittedName>
</protein>
<gene>
    <name evidence="1" type="ORF">BDV40DRAFT_183331</name>
</gene>
<dbReference type="OrthoDB" id="10580899at2759"/>
<evidence type="ECO:0000313" key="2">
    <source>
        <dbReference type="Proteomes" id="UP000326950"/>
    </source>
</evidence>
<organism evidence="1 2">
    <name type="scientific">Aspergillus tamarii</name>
    <dbReference type="NCBI Taxonomy" id="41984"/>
    <lineage>
        <taxon>Eukaryota</taxon>
        <taxon>Fungi</taxon>
        <taxon>Dikarya</taxon>
        <taxon>Ascomycota</taxon>
        <taxon>Pezizomycotina</taxon>
        <taxon>Eurotiomycetes</taxon>
        <taxon>Eurotiomycetidae</taxon>
        <taxon>Eurotiales</taxon>
        <taxon>Aspergillaceae</taxon>
        <taxon>Aspergillus</taxon>
        <taxon>Aspergillus subgen. Circumdati</taxon>
    </lineage>
</organism>